<comment type="caution">
    <text evidence="3">The sequence shown here is derived from an EMBL/GenBank/DDBJ whole genome shotgun (WGS) entry which is preliminary data.</text>
</comment>
<protein>
    <submittedName>
        <fullName evidence="3">Serine hydrolase domain-containing protein</fullName>
        <ecNumber evidence="3">3.1.1.103</ecNumber>
    </submittedName>
</protein>
<evidence type="ECO:0000256" key="1">
    <source>
        <dbReference type="SAM" id="SignalP"/>
    </source>
</evidence>
<dbReference type="SUPFAM" id="SSF56601">
    <property type="entry name" value="beta-lactamase/transpeptidase-like"/>
    <property type="match status" value="1"/>
</dbReference>
<feature type="chain" id="PRO_5045174297" evidence="1">
    <location>
        <begin position="31"/>
        <end position="516"/>
    </location>
</feature>
<dbReference type="InterPro" id="IPR012338">
    <property type="entry name" value="Beta-lactam/transpept-like"/>
</dbReference>
<dbReference type="InterPro" id="IPR001466">
    <property type="entry name" value="Beta-lactam-related"/>
</dbReference>
<evidence type="ECO:0000313" key="3">
    <source>
        <dbReference type="EMBL" id="MDO1560474.1"/>
    </source>
</evidence>
<dbReference type="InterPro" id="IPR050491">
    <property type="entry name" value="AmpC-like"/>
</dbReference>
<organism evidence="3 4">
    <name type="scientific">Peiella sedimenti</name>
    <dbReference type="NCBI Taxonomy" id="3061083"/>
    <lineage>
        <taxon>Bacteria</taxon>
        <taxon>Pseudomonadati</taxon>
        <taxon>Pseudomonadota</taxon>
        <taxon>Alphaproteobacteria</taxon>
        <taxon>Caulobacterales</taxon>
        <taxon>Caulobacteraceae</taxon>
        <taxon>Peiella</taxon>
    </lineage>
</organism>
<gene>
    <name evidence="3" type="ORF">Q0812_13650</name>
</gene>
<dbReference type="GO" id="GO:0016787">
    <property type="term" value="F:hydrolase activity"/>
    <property type="evidence" value="ECO:0007669"/>
    <property type="project" value="UniProtKB-KW"/>
</dbReference>
<dbReference type="PANTHER" id="PTHR46825">
    <property type="entry name" value="D-ALANYL-D-ALANINE-CARBOXYPEPTIDASE/ENDOPEPTIDASE AMPH"/>
    <property type="match status" value="1"/>
</dbReference>
<reference evidence="3" key="1">
    <citation type="submission" date="2023-07" db="EMBL/GenBank/DDBJ databases">
        <title>Brevundimonas soil sp. nov., isolated from the soil of chemical plant.</title>
        <authorList>
            <person name="Wu N."/>
        </authorList>
    </citation>
    <scope>NUCLEOTIDE SEQUENCE</scope>
    <source>
        <strain evidence="3">XZ-24</strain>
    </source>
</reference>
<evidence type="ECO:0000313" key="4">
    <source>
        <dbReference type="Proteomes" id="UP001169063"/>
    </source>
</evidence>
<feature type="domain" description="Beta-lactamase-related" evidence="2">
    <location>
        <begin position="57"/>
        <end position="375"/>
    </location>
</feature>
<feature type="signal peptide" evidence="1">
    <location>
        <begin position="1"/>
        <end position="30"/>
    </location>
</feature>
<keyword evidence="3" id="KW-0378">Hydrolase</keyword>
<dbReference type="Pfam" id="PF00144">
    <property type="entry name" value="Beta-lactamase"/>
    <property type="match status" value="1"/>
</dbReference>
<dbReference type="Proteomes" id="UP001169063">
    <property type="component" value="Unassembled WGS sequence"/>
</dbReference>
<evidence type="ECO:0000259" key="2">
    <source>
        <dbReference type="Pfam" id="PF00144"/>
    </source>
</evidence>
<proteinExistence type="predicted"/>
<keyword evidence="4" id="KW-1185">Reference proteome</keyword>
<dbReference type="Gene3D" id="3.40.710.10">
    <property type="entry name" value="DD-peptidase/beta-lactamase superfamily"/>
    <property type="match status" value="1"/>
</dbReference>
<keyword evidence="1" id="KW-0732">Signal</keyword>
<dbReference type="RefSeq" id="WP_302110905.1">
    <property type="nucleotide sequence ID" value="NZ_JAUKTR010000006.1"/>
</dbReference>
<accession>A0ABT8SPI2</accession>
<sequence>MSQSQCSSVVTGLVAAALICAAPASASAQAAPPAPAVAQTPVAPNLSTPVPARFEPVRQAILEVMTQANVPSIAVAVVEDGRIVWEQAFGWADRERQIAATAHTAYSVASMTKPITATAVMALRDAGRIDIDAPVERYLGGARLGGISGAADQVTARRIMAHSAGLPQFGLFRLDGSAPADATETISNFGLVVFPPNTRFEYSNIGMRILDVAIEQASGQSYGDYLSRAVFGPLGMADSAVGLPSGNETAVRYDNEREPMRFYLTDHPGSGDVWASAHDMGRFLAFHLAGPASDQATILSDATRLEMQRPASAAPMSDGPGSARRDVGANWIISSSNGHPQIWHSGGQPGVSSVMAFFPEQGVGFVLLANSSAPLGPIGQAIRQAVAPELLEPESPRVETPPTLIPFTGVWRGTVTSHVGDQPLSLTFGADGQVTAAFAGQPAAPLSRTAYEDGALTGVLAGQSDLPEAAAAPHRFALRLVEADGELVGQLVAQGMNDDVVFMLPSFVRLRPAGDS</sequence>
<name>A0ABT8SPI2_9CAUL</name>
<dbReference type="PANTHER" id="PTHR46825:SF9">
    <property type="entry name" value="BETA-LACTAMASE-RELATED DOMAIN-CONTAINING PROTEIN"/>
    <property type="match status" value="1"/>
</dbReference>
<dbReference type="EC" id="3.1.1.103" evidence="3"/>
<dbReference type="EMBL" id="JAUKTR010000006">
    <property type="protein sequence ID" value="MDO1560474.1"/>
    <property type="molecule type" value="Genomic_DNA"/>
</dbReference>